<protein>
    <submittedName>
        <fullName evidence="2">Uncharacterized protein</fullName>
    </submittedName>
</protein>
<keyword evidence="3" id="KW-1185">Reference proteome</keyword>
<dbReference type="EMBL" id="GL945480">
    <property type="protein sequence ID" value="EGN98944.1"/>
    <property type="molecule type" value="Genomic_DNA"/>
</dbReference>
<evidence type="ECO:0000313" key="2">
    <source>
        <dbReference type="EMBL" id="EGN98944.1"/>
    </source>
</evidence>
<dbReference type="Proteomes" id="UP000008063">
    <property type="component" value="Unassembled WGS sequence"/>
</dbReference>
<reference evidence="3" key="1">
    <citation type="journal article" date="2011" name="Science">
        <title>The plant cell wall-decomposing machinery underlies the functional diversity of forest fungi.</title>
        <authorList>
            <person name="Eastwood D.C."/>
            <person name="Floudas D."/>
            <person name="Binder M."/>
            <person name="Majcherczyk A."/>
            <person name="Schneider P."/>
            <person name="Aerts A."/>
            <person name="Asiegbu F.O."/>
            <person name="Baker S.E."/>
            <person name="Barry K."/>
            <person name="Bendiksby M."/>
            <person name="Blumentritt M."/>
            <person name="Coutinho P.M."/>
            <person name="Cullen D."/>
            <person name="de Vries R.P."/>
            <person name="Gathman A."/>
            <person name="Goodell B."/>
            <person name="Henrissat B."/>
            <person name="Ihrmark K."/>
            <person name="Kauserud H."/>
            <person name="Kohler A."/>
            <person name="LaButti K."/>
            <person name="Lapidus A."/>
            <person name="Lavin J.L."/>
            <person name="Lee Y.-H."/>
            <person name="Lindquist E."/>
            <person name="Lilly W."/>
            <person name="Lucas S."/>
            <person name="Morin E."/>
            <person name="Murat C."/>
            <person name="Oguiza J.A."/>
            <person name="Park J."/>
            <person name="Pisabarro A.G."/>
            <person name="Riley R."/>
            <person name="Rosling A."/>
            <person name="Salamov A."/>
            <person name="Schmidt O."/>
            <person name="Schmutz J."/>
            <person name="Skrede I."/>
            <person name="Stenlid J."/>
            <person name="Wiebenga A."/>
            <person name="Xie X."/>
            <person name="Kuees U."/>
            <person name="Hibbett D.S."/>
            <person name="Hoffmeister D."/>
            <person name="Hoegberg N."/>
            <person name="Martin F."/>
            <person name="Grigoriev I.V."/>
            <person name="Watkinson S.C."/>
        </authorList>
    </citation>
    <scope>NUCLEOTIDE SEQUENCE [LARGE SCALE GENOMIC DNA]</scope>
    <source>
        <strain evidence="3">strain S7.3</strain>
    </source>
</reference>
<feature type="region of interest" description="Disordered" evidence="1">
    <location>
        <begin position="1"/>
        <end position="54"/>
    </location>
</feature>
<feature type="non-terminal residue" evidence="2">
    <location>
        <position position="1"/>
    </location>
</feature>
<sequence>ASLSSPASLPGTTRPQRPPRRLTQPTHPYSIRPIPFFGPDPRPDSGSPLPGCLAHTPTPLHKPLSSLTAPHSLSFFPFSLTCPATPLFLARSCVEPLLCIPRHLLLLLVLLLLPHSQYPTFHFR</sequence>
<evidence type="ECO:0000256" key="1">
    <source>
        <dbReference type="SAM" id="MobiDB-lite"/>
    </source>
</evidence>
<proteinExistence type="predicted"/>
<dbReference type="HOGENOM" id="CLU_2020845_0_0_1"/>
<dbReference type="InParanoid" id="F8PYI1"/>
<gene>
    <name evidence="2" type="ORF">SERLA73DRAFT_181684</name>
</gene>
<name>F8PYI1_SERL3</name>
<organism evidence="3">
    <name type="scientific">Serpula lacrymans var. lacrymans (strain S7.3)</name>
    <name type="common">Dry rot fungus</name>
    <dbReference type="NCBI Taxonomy" id="936435"/>
    <lineage>
        <taxon>Eukaryota</taxon>
        <taxon>Fungi</taxon>
        <taxon>Dikarya</taxon>
        <taxon>Basidiomycota</taxon>
        <taxon>Agaricomycotina</taxon>
        <taxon>Agaricomycetes</taxon>
        <taxon>Agaricomycetidae</taxon>
        <taxon>Boletales</taxon>
        <taxon>Coniophorineae</taxon>
        <taxon>Serpulaceae</taxon>
        <taxon>Serpula</taxon>
    </lineage>
</organism>
<feature type="compositionally biased region" description="Polar residues" evidence="1">
    <location>
        <begin position="1"/>
        <end position="11"/>
    </location>
</feature>
<dbReference type="AlphaFoldDB" id="F8PYI1"/>
<accession>F8PYI1</accession>
<evidence type="ECO:0000313" key="3">
    <source>
        <dbReference type="Proteomes" id="UP000008063"/>
    </source>
</evidence>